<dbReference type="Proteomes" id="UP000230551">
    <property type="component" value="Unassembled WGS sequence"/>
</dbReference>
<evidence type="ECO:0000313" key="3">
    <source>
        <dbReference type="Proteomes" id="UP000230551"/>
    </source>
</evidence>
<sequence length="61" mass="6685">MRFHVVMAFLNNRGSCTCGWQGKRRWLPGLATSDAYIHGAESGHMPAGEPLPTDRQTKGNA</sequence>
<name>A0A2G5PB26_9MYCO</name>
<gene>
    <name evidence="2" type="ORF">CQY22_008880</name>
</gene>
<dbReference type="RefSeq" id="WP_090587402.1">
    <property type="nucleotide sequence ID" value="NZ_CP104302.1"/>
</dbReference>
<feature type="region of interest" description="Disordered" evidence="1">
    <location>
        <begin position="40"/>
        <end position="61"/>
    </location>
</feature>
<comment type="caution">
    <text evidence="2">The sequence shown here is derived from an EMBL/GenBank/DDBJ whole genome shotgun (WGS) entry which is preliminary data.</text>
</comment>
<dbReference type="AlphaFoldDB" id="A0A2G5PB26"/>
<protein>
    <submittedName>
        <fullName evidence="2">Uncharacterized protein</fullName>
    </submittedName>
</protein>
<organism evidence="2 3">
    <name type="scientific">Mycolicibacterium brumae</name>
    <dbReference type="NCBI Taxonomy" id="85968"/>
    <lineage>
        <taxon>Bacteria</taxon>
        <taxon>Bacillati</taxon>
        <taxon>Actinomycetota</taxon>
        <taxon>Actinomycetes</taxon>
        <taxon>Mycobacteriales</taxon>
        <taxon>Mycobacteriaceae</taxon>
        <taxon>Mycolicibacterium</taxon>
    </lineage>
</organism>
<reference evidence="2 3" key="1">
    <citation type="journal article" date="2017" name="Infect. Genet. Evol.">
        <title>The new phylogeny of the genus Mycobacterium: The old and the news.</title>
        <authorList>
            <person name="Tortoli E."/>
            <person name="Fedrizzi T."/>
            <person name="Meehan C.J."/>
            <person name="Trovato A."/>
            <person name="Grottola A."/>
            <person name="Giacobazzi E."/>
            <person name="Serpini G.F."/>
            <person name="Tagliazucchi S."/>
            <person name="Fabio A."/>
            <person name="Bettua C."/>
            <person name="Bertorelli R."/>
            <person name="Frascaro F."/>
            <person name="De Sanctis V."/>
            <person name="Pecorari M."/>
            <person name="Jousson O."/>
            <person name="Segata N."/>
            <person name="Cirillo D.M."/>
        </authorList>
    </citation>
    <scope>NUCLEOTIDE SEQUENCE [LARGE SCALE GENOMIC DNA]</scope>
    <source>
        <strain evidence="2 3">CIP1034565</strain>
    </source>
</reference>
<dbReference type="EMBL" id="PDCN02000009">
    <property type="protein sequence ID" value="PIB75526.1"/>
    <property type="molecule type" value="Genomic_DNA"/>
</dbReference>
<evidence type="ECO:0000313" key="2">
    <source>
        <dbReference type="EMBL" id="PIB75526.1"/>
    </source>
</evidence>
<proteinExistence type="predicted"/>
<evidence type="ECO:0000256" key="1">
    <source>
        <dbReference type="SAM" id="MobiDB-lite"/>
    </source>
</evidence>
<dbReference type="STRING" id="85968.GCA_900073015_01194"/>
<accession>A0A2G5PB26</accession>
<keyword evidence="3" id="KW-1185">Reference proteome</keyword>
<dbReference type="OrthoDB" id="4736460at2"/>